<dbReference type="InterPro" id="IPR001374">
    <property type="entry name" value="R3H_dom"/>
</dbReference>
<dbReference type="OrthoDB" id="278430at2759"/>
<feature type="region of interest" description="Disordered" evidence="2">
    <location>
        <begin position="24"/>
        <end position="43"/>
    </location>
</feature>
<keyword evidence="1" id="KW-0597">Phosphoprotein</keyword>
<evidence type="ECO:0000256" key="1">
    <source>
        <dbReference type="ARBA" id="ARBA00022553"/>
    </source>
</evidence>
<reference evidence="5 6" key="1">
    <citation type="journal article" date="2010" name="Science">
        <title>Genome expansion and gene loss in powdery mildew fungi reveal tradeoffs in extreme parasitism.</title>
        <authorList>
            <person name="Spanu P.D."/>
            <person name="Abbott J.C."/>
            <person name="Amselem J."/>
            <person name="Burgis T.A."/>
            <person name="Soanes D.M."/>
            <person name="Stueber K."/>
            <person name="Ver Loren van Themaat E."/>
            <person name="Brown J.K.M."/>
            <person name="Butcher S.A."/>
            <person name="Gurr S.J."/>
            <person name="Lebrun M.-H."/>
            <person name="Ridout C.J."/>
            <person name="Schulze-Lefert P."/>
            <person name="Talbot N.J."/>
            <person name="Ahmadinejad N."/>
            <person name="Ametz C."/>
            <person name="Barton G.R."/>
            <person name="Benjdia M."/>
            <person name="Bidzinski P."/>
            <person name="Bindschedler L.V."/>
            <person name="Both M."/>
            <person name="Brewer M.T."/>
            <person name="Cadle-Davidson L."/>
            <person name="Cadle-Davidson M.M."/>
            <person name="Collemare J."/>
            <person name="Cramer R."/>
            <person name="Frenkel O."/>
            <person name="Godfrey D."/>
            <person name="Harriman J."/>
            <person name="Hoede C."/>
            <person name="King B.C."/>
            <person name="Klages S."/>
            <person name="Kleemann J."/>
            <person name="Knoll D."/>
            <person name="Koti P.S."/>
            <person name="Kreplak J."/>
            <person name="Lopez-Ruiz F.J."/>
            <person name="Lu X."/>
            <person name="Maekawa T."/>
            <person name="Mahanil S."/>
            <person name="Micali C."/>
            <person name="Milgroom M.G."/>
            <person name="Montana G."/>
            <person name="Noir S."/>
            <person name="O'Connell R.J."/>
            <person name="Oberhaensli S."/>
            <person name="Parlange F."/>
            <person name="Pedersen C."/>
            <person name="Quesneville H."/>
            <person name="Reinhardt R."/>
            <person name="Rott M."/>
            <person name="Sacristan S."/>
            <person name="Schmidt S.M."/>
            <person name="Schoen M."/>
            <person name="Skamnioti P."/>
            <person name="Sommer H."/>
            <person name="Stephens A."/>
            <person name="Takahara H."/>
            <person name="Thordal-Christensen H."/>
            <person name="Vigouroux M."/>
            <person name="Wessling R."/>
            <person name="Wicker T."/>
            <person name="Panstruga R."/>
        </authorList>
    </citation>
    <scope>NUCLEOTIDE SEQUENCE [LARGE SCALE GENOMIC DNA]</scope>
    <source>
        <strain evidence="5">DH14</strain>
    </source>
</reference>
<feature type="region of interest" description="Disordered" evidence="2">
    <location>
        <begin position="438"/>
        <end position="538"/>
    </location>
</feature>
<dbReference type="PANTHER" id="PTHR15672">
    <property type="entry name" value="CAMP-REGULATED PHOSPHOPROTEIN 21 RELATED R3H DOMAIN CONTAINING PROTEIN"/>
    <property type="match status" value="1"/>
</dbReference>
<dbReference type="eggNOG" id="KOG2953">
    <property type="taxonomic scope" value="Eukaryota"/>
</dbReference>
<feature type="compositionally biased region" description="Polar residues" evidence="2">
    <location>
        <begin position="565"/>
        <end position="588"/>
    </location>
</feature>
<dbReference type="InterPro" id="IPR051937">
    <property type="entry name" value="R3H_domain_containing"/>
</dbReference>
<accession>N1JGS7</accession>
<feature type="compositionally biased region" description="Basic and acidic residues" evidence="2">
    <location>
        <begin position="485"/>
        <end position="494"/>
    </location>
</feature>
<evidence type="ECO:0000313" key="6">
    <source>
        <dbReference type="Proteomes" id="UP000015441"/>
    </source>
</evidence>
<protein>
    <submittedName>
        <fullName evidence="5">R3H domain-containing protein</fullName>
    </submittedName>
</protein>
<dbReference type="PANTHER" id="PTHR15672:SF8">
    <property type="entry name" value="PROTEIN ENCORE"/>
    <property type="match status" value="1"/>
</dbReference>
<sequence>MSANASRLSFAKVAASAGKDNVSLNPYVRINGSNLRDPRNENRNLQQNQHPLTEINGQLNGDLSNNKITSNEKSQPTEMKRTNESTQTSLRPEASDKVTNLAEAVKALNFGPSPPGYAVNGSEVLHRSTANNFGEIIDSTFQRLERGTEFGSKPPAFENNSISFSVDEKEYSGHDNCAVSKPAEDIDSFSGRGHLVTGLRMESEIATTAHLAQLHEVPECVNFSNIQEHHHHQVTSIPKNGPLEKQTLEERKPKTVSVTPGVPEGFNLFYRQTPDDKLLEALDSVKDRIFLLRLEQDVIEFVRSSKEPFIDLPPCNSFCRMLTHKLADYYHMTHQVDAVAGAVRIFRTPFCRLPPSLTSLSNPPASGNTPPPTTMKIMRRGGDSGPSPSKALSESGSDGKEKGLSAKEKFEIFTPTTQVGTNIARLSREEREAAYNKARERIFGKDEKNGEATPDIEEGNEMSRSSSVSTKDRTSHNKRSKPLKQRRDDSENFDSRSQYTPFFPQPQGPTWIPSAQYSPIGTQSLGGNNRNYQNPVSPQYSTAPIQQIGSTMITTNGVQIFNYPQYPTQGTQSSQNAQRFPQNPQINPFGSPVQSPPPPPQPWSQALYQNPYQQFGPTTRGTSTAIPYPFGQLPGTSNPADSKSQHPIPGSFNRHAFNPKTQSFVPGSVGVNASQQTSHNGPPHHAAPIISSPRPSFNTFNVPQQQFSNGMGYNMTRQSSNSYMPPYQVSPLMSHRPLMHHGMPQVPPQGMSHGIMAGIPQNIPQGMSATLNGQIGNHLPNYEGDGVRQELRGVKGIQMIVPGLRSRAVGLFNKIHVT</sequence>
<evidence type="ECO:0000256" key="2">
    <source>
        <dbReference type="SAM" id="MobiDB-lite"/>
    </source>
</evidence>
<name>N1JGS7_BLUG1</name>
<evidence type="ECO:0000313" key="5">
    <source>
        <dbReference type="EMBL" id="CCU82383.1"/>
    </source>
</evidence>
<dbReference type="Pfam" id="PF12752">
    <property type="entry name" value="SUZ"/>
    <property type="match status" value="1"/>
</dbReference>
<feature type="region of interest" description="Disordered" evidence="2">
    <location>
        <begin position="357"/>
        <end position="413"/>
    </location>
</feature>
<dbReference type="InParanoid" id="N1JGS7"/>
<dbReference type="AlphaFoldDB" id="N1JGS7"/>
<keyword evidence="6" id="KW-1185">Reference proteome</keyword>
<dbReference type="Proteomes" id="UP000015441">
    <property type="component" value="Unassembled WGS sequence"/>
</dbReference>
<feature type="compositionally biased region" description="Basic and acidic residues" evidence="2">
    <location>
        <begin position="397"/>
        <end position="411"/>
    </location>
</feature>
<organism evidence="5 6">
    <name type="scientific">Blumeria graminis f. sp. hordei (strain DH14)</name>
    <name type="common">Barley powdery mildew</name>
    <name type="synonym">Oidium monilioides f. sp. hordei</name>
    <dbReference type="NCBI Taxonomy" id="546991"/>
    <lineage>
        <taxon>Eukaryota</taxon>
        <taxon>Fungi</taxon>
        <taxon>Dikarya</taxon>
        <taxon>Ascomycota</taxon>
        <taxon>Pezizomycotina</taxon>
        <taxon>Leotiomycetes</taxon>
        <taxon>Erysiphales</taxon>
        <taxon>Erysiphaceae</taxon>
        <taxon>Blumeria</taxon>
        <taxon>Blumeria hordei</taxon>
    </lineage>
</organism>
<feature type="region of interest" description="Disordered" evidence="2">
    <location>
        <begin position="631"/>
        <end position="650"/>
    </location>
</feature>
<dbReference type="GO" id="GO:0006012">
    <property type="term" value="P:galactose metabolic process"/>
    <property type="evidence" value="ECO:0007669"/>
    <property type="project" value="TreeGrafter"/>
</dbReference>
<dbReference type="InterPro" id="IPR024771">
    <property type="entry name" value="SUZ"/>
</dbReference>
<feature type="compositionally biased region" description="Polar residues" evidence="2">
    <location>
        <begin position="386"/>
        <end position="396"/>
    </location>
</feature>
<proteinExistence type="predicted"/>
<dbReference type="EMBL" id="CAUH01006309">
    <property type="protein sequence ID" value="CCU82383.1"/>
    <property type="molecule type" value="Genomic_DNA"/>
</dbReference>
<dbReference type="InterPro" id="IPR036867">
    <property type="entry name" value="R3H_dom_sf"/>
</dbReference>
<feature type="compositionally biased region" description="Low complexity" evidence="2">
    <location>
        <begin position="357"/>
        <end position="366"/>
    </location>
</feature>
<dbReference type="PROSITE" id="PS51673">
    <property type="entry name" value="SUZ"/>
    <property type="match status" value="1"/>
</dbReference>
<dbReference type="PROSITE" id="PS51061">
    <property type="entry name" value="R3H"/>
    <property type="match status" value="1"/>
</dbReference>
<feature type="compositionally biased region" description="Polar residues" evidence="2">
    <location>
        <begin position="513"/>
        <end position="538"/>
    </location>
</feature>
<dbReference type="GO" id="GO:0003676">
    <property type="term" value="F:nucleic acid binding"/>
    <property type="evidence" value="ECO:0007669"/>
    <property type="project" value="UniProtKB-UniRule"/>
</dbReference>
<feature type="compositionally biased region" description="Polar residues" evidence="2">
    <location>
        <begin position="49"/>
        <end position="77"/>
    </location>
</feature>
<dbReference type="STRING" id="546991.N1JGS7"/>
<evidence type="ECO:0000259" key="3">
    <source>
        <dbReference type="PROSITE" id="PS51061"/>
    </source>
</evidence>
<comment type="caution">
    <text evidence="5">The sequence shown here is derived from an EMBL/GenBank/DDBJ whole genome shotgun (WGS) entry which is preliminary data.</text>
</comment>
<feature type="compositionally biased region" description="Basic and acidic residues" evidence="2">
    <location>
        <begin position="438"/>
        <end position="450"/>
    </location>
</feature>
<feature type="domain" description="SUZ" evidence="4">
    <location>
        <begin position="352"/>
        <end position="447"/>
    </location>
</feature>
<feature type="region of interest" description="Disordered" evidence="2">
    <location>
        <begin position="565"/>
        <end position="605"/>
    </location>
</feature>
<feature type="region of interest" description="Disordered" evidence="2">
    <location>
        <begin position="49"/>
        <end position="95"/>
    </location>
</feature>
<dbReference type="Pfam" id="PF01424">
    <property type="entry name" value="R3H"/>
    <property type="match status" value="1"/>
</dbReference>
<dbReference type="CDD" id="cd02642">
    <property type="entry name" value="R3H_encore_like"/>
    <property type="match status" value="1"/>
</dbReference>
<evidence type="ECO:0000259" key="4">
    <source>
        <dbReference type="PROSITE" id="PS51673"/>
    </source>
</evidence>
<dbReference type="Gene3D" id="3.30.1370.50">
    <property type="entry name" value="R3H-like domain"/>
    <property type="match status" value="1"/>
</dbReference>
<dbReference type="HOGENOM" id="CLU_017788_0_0_1"/>
<gene>
    <name evidence="5" type="ORF">BGHDH14_bgh01701</name>
</gene>
<feature type="domain" description="R3H" evidence="3">
    <location>
        <begin position="288"/>
        <end position="351"/>
    </location>
</feature>
<dbReference type="SUPFAM" id="SSF82708">
    <property type="entry name" value="R3H domain"/>
    <property type="match status" value="1"/>
</dbReference>